<protein>
    <submittedName>
        <fullName evidence="3">Uncharacterized protein</fullName>
    </submittedName>
</protein>
<accession>A0A835LL93</accession>
<organism evidence="3 4">
    <name type="scientific">Coptis chinensis</name>
    <dbReference type="NCBI Taxonomy" id="261450"/>
    <lineage>
        <taxon>Eukaryota</taxon>
        <taxon>Viridiplantae</taxon>
        <taxon>Streptophyta</taxon>
        <taxon>Embryophyta</taxon>
        <taxon>Tracheophyta</taxon>
        <taxon>Spermatophyta</taxon>
        <taxon>Magnoliopsida</taxon>
        <taxon>Ranunculales</taxon>
        <taxon>Ranunculaceae</taxon>
        <taxon>Coptidoideae</taxon>
        <taxon>Coptis</taxon>
    </lineage>
</organism>
<dbReference type="GO" id="GO:0016020">
    <property type="term" value="C:membrane"/>
    <property type="evidence" value="ECO:0007669"/>
    <property type="project" value="UniProtKB-SubCell"/>
</dbReference>
<evidence type="ECO:0000256" key="1">
    <source>
        <dbReference type="ARBA" id="ARBA00023303"/>
    </source>
</evidence>
<comment type="caution">
    <text evidence="3">The sequence shown here is derived from an EMBL/GenBank/DDBJ whole genome shotgun (WGS) entry which is preliminary data.</text>
</comment>
<dbReference type="SUPFAM" id="SSF81324">
    <property type="entry name" value="Voltage-gated potassium channels"/>
    <property type="match status" value="1"/>
</dbReference>
<name>A0A835LL93_9MAGN</name>
<dbReference type="PANTHER" id="PTHR45651">
    <property type="entry name" value="CYCLIC NUCLEOTIDE-GATED ION CHANNEL 15-RELATED-RELATED"/>
    <property type="match status" value="1"/>
</dbReference>
<keyword evidence="2" id="KW-1133">Transmembrane helix</keyword>
<dbReference type="OrthoDB" id="421226at2759"/>
<keyword evidence="1" id="KW-0813">Transport</keyword>
<reference evidence="3 4" key="1">
    <citation type="submission" date="2020-10" db="EMBL/GenBank/DDBJ databases">
        <title>The Coptis chinensis genome and diversification of protoberbering-type alkaloids.</title>
        <authorList>
            <person name="Wang B."/>
            <person name="Shu S."/>
            <person name="Song C."/>
            <person name="Liu Y."/>
        </authorList>
    </citation>
    <scope>NUCLEOTIDE SEQUENCE [LARGE SCALE GENOMIC DNA]</scope>
    <source>
        <strain evidence="3">HL-2020</strain>
        <tissue evidence="3">Leaf</tissue>
    </source>
</reference>
<dbReference type="PANTHER" id="PTHR45651:SF5">
    <property type="entry name" value="CYCLIC NUCLEOTIDE-GATED ION CHANNEL 1"/>
    <property type="match status" value="1"/>
</dbReference>
<evidence type="ECO:0000256" key="2">
    <source>
        <dbReference type="SAM" id="Phobius"/>
    </source>
</evidence>
<sequence length="95" mass="11000">MYGLQLSWSKPATSTYIGEIAFAVSISISGLVLFALLIGNMQVILSPYPLAPCHYLQTYLQSNTVRLEEMRVKRRDAEQWMSHRLLPENLRERMR</sequence>
<keyword evidence="1" id="KW-0407">Ion channel</keyword>
<keyword evidence="2" id="KW-0812">Transmembrane</keyword>
<feature type="non-terminal residue" evidence="3">
    <location>
        <position position="95"/>
    </location>
</feature>
<dbReference type="GO" id="GO:0034220">
    <property type="term" value="P:monoatomic ion transmembrane transport"/>
    <property type="evidence" value="ECO:0007669"/>
    <property type="project" value="UniProtKB-KW"/>
</dbReference>
<gene>
    <name evidence="3" type="ORF">IFM89_002578</name>
</gene>
<dbReference type="Proteomes" id="UP000631114">
    <property type="component" value="Unassembled WGS sequence"/>
</dbReference>
<evidence type="ECO:0000313" key="3">
    <source>
        <dbReference type="EMBL" id="KAF9595674.1"/>
    </source>
</evidence>
<keyword evidence="2" id="KW-0472">Membrane</keyword>
<dbReference type="EMBL" id="JADFTS010000007">
    <property type="protein sequence ID" value="KAF9595674.1"/>
    <property type="molecule type" value="Genomic_DNA"/>
</dbReference>
<keyword evidence="4" id="KW-1185">Reference proteome</keyword>
<keyword evidence="1" id="KW-0406">Ion transport</keyword>
<dbReference type="AlphaFoldDB" id="A0A835LL93"/>
<evidence type="ECO:0000313" key="4">
    <source>
        <dbReference type="Proteomes" id="UP000631114"/>
    </source>
</evidence>
<proteinExistence type="predicted"/>
<feature type="transmembrane region" description="Helical" evidence="2">
    <location>
        <begin position="20"/>
        <end position="39"/>
    </location>
</feature>